<reference evidence="3" key="1">
    <citation type="journal article" date="2011" name="MBio">
        <title>Novel metabolic attributes of the genus Cyanothece, comprising a group of unicellular nitrogen-fixing Cyanobacteria.</title>
        <authorList>
            <person name="Bandyopadhyay A."/>
            <person name="Elvitigala T."/>
            <person name="Welsh E."/>
            <person name="Stockel J."/>
            <person name="Liberton M."/>
            <person name="Min H."/>
            <person name="Sherman L.A."/>
            <person name="Pakrasi H.B."/>
        </authorList>
    </citation>
    <scope>NUCLEOTIDE SEQUENCE [LARGE SCALE GENOMIC DNA]</scope>
    <source>
        <strain evidence="3">PCC 7822</strain>
        <plasmid evidence="3">Cy782201</plasmid>
    </source>
</reference>
<keyword evidence="2" id="KW-0614">Plasmid</keyword>
<organism evidence="2 3">
    <name type="scientific">Gloeothece verrucosa (strain PCC 7822)</name>
    <name type="common">Cyanothece sp. (strain PCC 7822)</name>
    <dbReference type="NCBI Taxonomy" id="497965"/>
    <lineage>
        <taxon>Bacteria</taxon>
        <taxon>Bacillati</taxon>
        <taxon>Cyanobacteriota</taxon>
        <taxon>Cyanophyceae</taxon>
        <taxon>Oscillatoriophycideae</taxon>
        <taxon>Chroococcales</taxon>
        <taxon>Aphanothecaceae</taxon>
        <taxon>Gloeothece</taxon>
        <taxon>Gloeothece verrucosa</taxon>
    </lineage>
</organism>
<dbReference type="OrthoDB" id="494834at2"/>
<geneLocation type="plasmid" evidence="2 3">
    <name>Cy782201</name>
</geneLocation>
<keyword evidence="3" id="KW-1185">Reference proteome</keyword>
<evidence type="ECO:0000313" key="3">
    <source>
        <dbReference type="Proteomes" id="UP000008206"/>
    </source>
</evidence>
<dbReference type="Proteomes" id="UP000008206">
    <property type="component" value="Plasmid Cy782201"/>
</dbReference>
<dbReference type="EMBL" id="CP002199">
    <property type="protein sequence ID" value="ADN17569.1"/>
    <property type="molecule type" value="Genomic_DNA"/>
</dbReference>
<sequence>MHWHQLKNQIKNTLLLLGLGTIGLNSLALLLMLFNNFMLQQLSQQLMPKVLIELINGRAITGQPEANQERQNITIRRFIGETMTFLFTTSPQQPSATILKVSSGLIASEYQNKFRQDFFTKTLDSSSLNNDDSLEKLLIIQKISEPEKIAEGKWKVNIFANQLIFSNLDKLGKSIEFNKQILIKTIDQPAIILSDNSLPLNLVVYQLAEARLQIFNICDLKEQNCGRKNVK</sequence>
<protein>
    <submittedName>
        <fullName evidence="2">Uncharacterized protein</fullName>
    </submittedName>
</protein>
<evidence type="ECO:0000313" key="2">
    <source>
        <dbReference type="EMBL" id="ADN17569.1"/>
    </source>
</evidence>
<proteinExistence type="predicted"/>
<dbReference type="HOGENOM" id="CLU_094546_0_0_3"/>
<evidence type="ECO:0000256" key="1">
    <source>
        <dbReference type="SAM" id="Phobius"/>
    </source>
</evidence>
<gene>
    <name evidence="2" type="ordered locus">Cyan7822_5708</name>
</gene>
<keyword evidence="1" id="KW-0812">Transmembrane</keyword>
<dbReference type="RefSeq" id="WP_013334319.1">
    <property type="nucleotide sequence ID" value="NC_014533.1"/>
</dbReference>
<dbReference type="AlphaFoldDB" id="E0UKT9"/>
<keyword evidence="1" id="KW-1133">Transmembrane helix</keyword>
<feature type="transmembrane region" description="Helical" evidence="1">
    <location>
        <begin position="12"/>
        <end position="34"/>
    </location>
</feature>
<name>E0UKT9_GLOV7</name>
<accession>E0UKT9</accession>
<dbReference type="KEGG" id="cyj:Cyan7822_5708"/>
<keyword evidence="1" id="KW-0472">Membrane</keyword>